<feature type="chain" id="PRO_5044441214" evidence="1">
    <location>
        <begin position="32"/>
        <end position="135"/>
    </location>
</feature>
<dbReference type="RefSeq" id="WP_185362513.1">
    <property type="nucleotide sequence ID" value="NZ_JAARMW010000007.1"/>
</dbReference>
<evidence type="ECO:0000313" key="6">
    <source>
        <dbReference type="Proteomes" id="UP000565628"/>
    </source>
</evidence>
<dbReference type="EMBL" id="JAASWV010000002">
    <property type="protein sequence ID" value="MBC2309485.1"/>
    <property type="molecule type" value="Genomic_DNA"/>
</dbReference>
<dbReference type="Proteomes" id="UP000565628">
    <property type="component" value="Unassembled WGS sequence"/>
</dbReference>
<proteinExistence type="predicted"/>
<evidence type="ECO:0000313" key="7">
    <source>
        <dbReference type="Proteomes" id="UP000585696"/>
    </source>
</evidence>
<keyword evidence="1" id="KW-0732">Signal</keyword>
<accession>A0A7X0ZNL2</accession>
<reference evidence="5 6" key="1">
    <citation type="submission" date="2020-03" db="EMBL/GenBank/DDBJ databases">
        <title>Soil Listeria distribution.</title>
        <authorList>
            <person name="Liao J."/>
            <person name="Wiedmann M."/>
        </authorList>
    </citation>
    <scope>NUCLEOTIDE SEQUENCE [LARGE SCALE GENOMIC DNA]</scope>
    <source>
        <strain evidence="4 6">FSL L7-0039</strain>
        <strain evidence="3 5">FSL L7-0051</strain>
        <strain evidence="2 7">FSL L7-0054</strain>
    </source>
</reference>
<dbReference type="Proteomes" id="UP000585696">
    <property type="component" value="Unassembled WGS sequence"/>
</dbReference>
<dbReference type="EMBL" id="JAARZT010000023">
    <property type="protein sequence ID" value="MBC2293952.1"/>
    <property type="molecule type" value="Genomic_DNA"/>
</dbReference>
<gene>
    <name evidence="2" type="ORF">HCB69_08785</name>
    <name evidence="3" type="ORF">HCC36_11990</name>
    <name evidence="4" type="ORF">HCJ81_01230</name>
</gene>
<organism evidence="4 6">
    <name type="scientific">Listeria booriae</name>
    <dbReference type="NCBI Taxonomy" id="1552123"/>
    <lineage>
        <taxon>Bacteria</taxon>
        <taxon>Bacillati</taxon>
        <taxon>Bacillota</taxon>
        <taxon>Bacilli</taxon>
        <taxon>Bacillales</taxon>
        <taxon>Listeriaceae</taxon>
        <taxon>Listeria</taxon>
    </lineage>
</organism>
<protein>
    <submittedName>
        <fullName evidence="4">Uncharacterized protein</fullName>
    </submittedName>
</protein>
<evidence type="ECO:0000313" key="4">
    <source>
        <dbReference type="EMBL" id="MBC2309485.1"/>
    </source>
</evidence>
<evidence type="ECO:0000313" key="3">
    <source>
        <dbReference type="EMBL" id="MBC2293952.1"/>
    </source>
</evidence>
<comment type="caution">
    <text evidence="4">The sequence shown here is derived from an EMBL/GenBank/DDBJ whole genome shotgun (WGS) entry which is preliminary data.</text>
</comment>
<dbReference type="AlphaFoldDB" id="A0A7X0ZNL2"/>
<sequence>MMRKMHGMNKKMIAALLLGVLLISLSTPATKAFAYTVKWTNEYRFYSPSDRTPSATKWTKSYVYMSTSKITSGFHFNSWVMAKGKQSGPSRTVDGPGITKYVNYAVEDHGKGVGTYIASKRFANGSASGTWQPDK</sequence>
<dbReference type="EMBL" id="JAARZS010000019">
    <property type="protein sequence ID" value="MBC2284473.1"/>
    <property type="molecule type" value="Genomic_DNA"/>
</dbReference>
<evidence type="ECO:0000313" key="2">
    <source>
        <dbReference type="EMBL" id="MBC2284473.1"/>
    </source>
</evidence>
<dbReference type="Proteomes" id="UP000543005">
    <property type="component" value="Unassembled WGS sequence"/>
</dbReference>
<evidence type="ECO:0000256" key="1">
    <source>
        <dbReference type="SAM" id="SignalP"/>
    </source>
</evidence>
<name>A0A7X0ZNL2_9LIST</name>
<feature type="signal peptide" evidence="1">
    <location>
        <begin position="1"/>
        <end position="31"/>
    </location>
</feature>
<evidence type="ECO:0000313" key="5">
    <source>
        <dbReference type="Proteomes" id="UP000543005"/>
    </source>
</evidence>